<dbReference type="InterPro" id="IPR023213">
    <property type="entry name" value="CAT-like_dom_sf"/>
</dbReference>
<dbReference type="eggNOG" id="ENOG502T20N">
    <property type="taxonomic scope" value="Eukaryota"/>
</dbReference>
<dbReference type="Proteomes" id="UP000007796">
    <property type="component" value="Unassembled WGS sequence"/>
</dbReference>
<dbReference type="Gene3D" id="3.30.559.10">
    <property type="entry name" value="Chloramphenicol acetyltransferase-like domain"/>
    <property type="match status" value="2"/>
</dbReference>
<dbReference type="STRING" id="655863.F0XH48"/>
<sequence length="424" mass="47317">MGSLEKTAMDLTGIERAGPKTYIRQIFPLKLDENYDIEKTQKENSPGCLRCRGFPEDRIGLVTVKDLRAPHAFPFTFDQIRARKFSLSCFDDAVLLNKSIWPSVTNEMPATSLQINYIRGGVLLGWCTLHMIGDAFTYFVWAKVWAEECRRMQGIEISDPFVLDDAMVTDREIIMKATGRHNGKAIEPYLGIFVVPVAPTSVPAGMLSPTHRAQIFYFSPESLAALKADANDAFAALNWRATMSVQAPVESLKDGEEEDSIYAIAVNLRARSQPLAHPHALGCWLGYLAVRAPIRKLLTVYNLADIAGLVRNRMEDLDNNYADKMLSIIDNLDDVNRFVPTVFFNMMSTSILATSWADSDLYNVVWGPMFGGKIEAVRMSNSGISPGTVLVLPRLPKWRAGTYGGDRSRIAAQTLRRSCLYEVC</sequence>
<dbReference type="Pfam" id="PF22664">
    <property type="entry name" value="TRI-like_N"/>
    <property type="match status" value="1"/>
</dbReference>
<evidence type="ECO:0000256" key="1">
    <source>
        <dbReference type="ARBA" id="ARBA00022679"/>
    </source>
</evidence>
<dbReference type="PANTHER" id="PTHR31642:SF310">
    <property type="entry name" value="FATTY ALCOHOL:CAFFEOYL-COA ACYLTRANSFERASE"/>
    <property type="match status" value="1"/>
</dbReference>
<dbReference type="GO" id="GO:0016747">
    <property type="term" value="F:acyltransferase activity, transferring groups other than amino-acyl groups"/>
    <property type="evidence" value="ECO:0007669"/>
    <property type="project" value="TreeGrafter"/>
</dbReference>
<dbReference type="InterPro" id="IPR054710">
    <property type="entry name" value="Tri101-like_N"/>
</dbReference>
<feature type="domain" description="Trichothecene 3-O-acetyltransferase-like N-terminal" evidence="2">
    <location>
        <begin position="57"/>
        <end position="135"/>
    </location>
</feature>
<proteinExistence type="predicted"/>
<organism evidence="4">
    <name type="scientific">Grosmannia clavigera (strain kw1407 / UAMH 11150)</name>
    <name type="common">Blue stain fungus</name>
    <name type="synonym">Graphiocladiella clavigera</name>
    <dbReference type="NCBI Taxonomy" id="655863"/>
    <lineage>
        <taxon>Eukaryota</taxon>
        <taxon>Fungi</taxon>
        <taxon>Dikarya</taxon>
        <taxon>Ascomycota</taxon>
        <taxon>Pezizomycotina</taxon>
        <taxon>Sordariomycetes</taxon>
        <taxon>Sordariomycetidae</taxon>
        <taxon>Ophiostomatales</taxon>
        <taxon>Ophiostomataceae</taxon>
        <taxon>Leptographium</taxon>
    </lineage>
</organism>
<accession>F0XH48</accession>
<dbReference type="EMBL" id="GL629769">
    <property type="protein sequence ID" value="EFX02644.1"/>
    <property type="molecule type" value="Genomic_DNA"/>
</dbReference>
<gene>
    <name evidence="3" type="ORF">CMQ_2573</name>
</gene>
<dbReference type="RefSeq" id="XP_014172126.1">
    <property type="nucleotide sequence ID" value="XM_014316651.1"/>
</dbReference>
<dbReference type="InParanoid" id="F0XH48"/>
<evidence type="ECO:0000313" key="3">
    <source>
        <dbReference type="EMBL" id="EFX02644.1"/>
    </source>
</evidence>
<protein>
    <recommendedName>
        <fullName evidence="2">Trichothecene 3-O-acetyltransferase-like N-terminal domain-containing protein</fullName>
    </recommendedName>
</protein>
<dbReference type="AlphaFoldDB" id="F0XH48"/>
<dbReference type="PANTHER" id="PTHR31642">
    <property type="entry name" value="TRICHOTHECENE 3-O-ACETYLTRANSFERASE"/>
    <property type="match status" value="1"/>
</dbReference>
<dbReference type="InterPro" id="IPR050317">
    <property type="entry name" value="Plant_Fungal_Acyltransferase"/>
</dbReference>
<reference evidence="3 4" key="1">
    <citation type="journal article" date="2011" name="Proc. Natl. Acad. Sci. U.S.A.">
        <title>Genome and transcriptome analyses of the mountain pine beetle-fungal symbiont Grosmannia clavigera, a lodgepole pine pathogen.</title>
        <authorList>
            <person name="DiGuistini S."/>
            <person name="Wang Y."/>
            <person name="Liao N.Y."/>
            <person name="Taylor G."/>
            <person name="Tanguay P."/>
            <person name="Feau N."/>
            <person name="Henrissat B."/>
            <person name="Chan S.K."/>
            <person name="Hesse-Orce U."/>
            <person name="Alamouti S.M."/>
            <person name="Tsui C.K.M."/>
            <person name="Docking R.T."/>
            <person name="Levasseur A."/>
            <person name="Haridas S."/>
            <person name="Robertson G."/>
            <person name="Birol I."/>
            <person name="Holt R.A."/>
            <person name="Marra M.A."/>
            <person name="Hamelin R.C."/>
            <person name="Hirst M."/>
            <person name="Jones S.J.M."/>
            <person name="Bohlmann J."/>
            <person name="Breuil C."/>
        </authorList>
    </citation>
    <scope>NUCLEOTIDE SEQUENCE [LARGE SCALE GENOMIC DNA]</scope>
    <source>
        <strain evidence="4">kw1407 / UAMH 11150</strain>
    </source>
</reference>
<dbReference type="GO" id="GO:0044550">
    <property type="term" value="P:secondary metabolite biosynthetic process"/>
    <property type="evidence" value="ECO:0007669"/>
    <property type="project" value="TreeGrafter"/>
</dbReference>
<dbReference type="OrthoDB" id="1862401at2759"/>
<keyword evidence="1" id="KW-0808">Transferase</keyword>
<name>F0XH48_GROCL</name>
<keyword evidence="4" id="KW-1185">Reference proteome</keyword>
<dbReference type="HOGENOM" id="CLU_026450_4_0_1"/>
<dbReference type="FunCoup" id="F0XH48">
    <property type="interactions" value="58"/>
</dbReference>
<evidence type="ECO:0000313" key="4">
    <source>
        <dbReference type="Proteomes" id="UP000007796"/>
    </source>
</evidence>
<evidence type="ECO:0000259" key="2">
    <source>
        <dbReference type="Pfam" id="PF22664"/>
    </source>
</evidence>
<dbReference type="GeneID" id="25975577"/>